<reference evidence="23" key="1">
    <citation type="submission" date="2020-06" db="EMBL/GenBank/DDBJ databases">
        <title>Thalassolituus marinus alknpb1M-1, a hydrocarbon-degrading bacterium isolated from the deep-sea overlying water using an in-situ strategy from the South China Sea basin.</title>
        <authorList>
            <person name="Dong C."/>
            <person name="Chen Y."/>
            <person name="Shao Z."/>
        </authorList>
    </citation>
    <scope>NUCLEOTIDE SEQUENCE [LARGE SCALE GENOMIC DNA]</scope>
    <source>
        <strain evidence="23">alknpb1M-1</strain>
    </source>
</reference>
<feature type="domain" description="Histidine kinase" evidence="16">
    <location>
        <begin position="904"/>
        <end position="1125"/>
    </location>
</feature>
<feature type="transmembrane region" description="Helical" evidence="15">
    <location>
        <begin position="12"/>
        <end position="32"/>
    </location>
</feature>
<dbReference type="Gene3D" id="3.30.450.350">
    <property type="entry name" value="CHASE domain"/>
    <property type="match status" value="1"/>
</dbReference>
<evidence type="ECO:0000259" key="20">
    <source>
        <dbReference type="PROSITE" id="PS50839"/>
    </source>
</evidence>
<dbReference type="InterPro" id="IPR042240">
    <property type="entry name" value="CHASE_sf"/>
</dbReference>
<evidence type="ECO:0000313" key="23">
    <source>
        <dbReference type="Proteomes" id="UP001065322"/>
    </source>
</evidence>
<keyword evidence="23" id="KW-1185">Reference proteome</keyword>
<dbReference type="PROSITE" id="PS50112">
    <property type="entry name" value="PAS"/>
    <property type="match status" value="3"/>
</dbReference>
<dbReference type="InterPro" id="IPR013767">
    <property type="entry name" value="PAS_fold"/>
</dbReference>
<dbReference type="SMART" id="SM00448">
    <property type="entry name" value="REC"/>
    <property type="match status" value="2"/>
</dbReference>
<dbReference type="CDD" id="cd17546">
    <property type="entry name" value="REC_hyHK_CKI1_RcsC-like"/>
    <property type="match status" value="1"/>
</dbReference>
<feature type="domain" description="HPt" evidence="21">
    <location>
        <begin position="1442"/>
        <end position="1540"/>
    </location>
</feature>
<dbReference type="Proteomes" id="UP001065322">
    <property type="component" value="Chromosome"/>
</dbReference>
<dbReference type="Gene3D" id="3.30.450.20">
    <property type="entry name" value="PAS domain"/>
    <property type="match status" value="4"/>
</dbReference>
<name>A0ABY6ABW9_9GAMM</name>
<dbReference type="CDD" id="cd00082">
    <property type="entry name" value="HisKA"/>
    <property type="match status" value="1"/>
</dbReference>
<dbReference type="InterPro" id="IPR000014">
    <property type="entry name" value="PAS"/>
</dbReference>
<dbReference type="Gene3D" id="2.10.70.100">
    <property type="match status" value="1"/>
</dbReference>
<dbReference type="SMART" id="SM00388">
    <property type="entry name" value="HisKA"/>
    <property type="match status" value="1"/>
</dbReference>
<feature type="modified residue" description="4-aspartylphosphate" evidence="13">
    <location>
        <position position="1195"/>
    </location>
</feature>
<dbReference type="SUPFAM" id="SSF52172">
    <property type="entry name" value="CheY-like"/>
    <property type="match status" value="2"/>
</dbReference>
<evidence type="ECO:0000256" key="10">
    <source>
        <dbReference type="ARBA" id="ARBA00023012"/>
    </source>
</evidence>
<evidence type="ECO:0000256" key="12">
    <source>
        <dbReference type="PROSITE-ProRule" id="PRU00110"/>
    </source>
</evidence>
<evidence type="ECO:0000259" key="19">
    <source>
        <dbReference type="PROSITE" id="PS50113"/>
    </source>
</evidence>
<evidence type="ECO:0000259" key="21">
    <source>
        <dbReference type="PROSITE" id="PS50894"/>
    </source>
</evidence>
<dbReference type="PROSITE" id="PS50894">
    <property type="entry name" value="HPT"/>
    <property type="match status" value="1"/>
</dbReference>
<dbReference type="EMBL" id="CP054475">
    <property type="protein sequence ID" value="UXD88085.1"/>
    <property type="molecule type" value="Genomic_DNA"/>
</dbReference>
<evidence type="ECO:0000256" key="9">
    <source>
        <dbReference type="ARBA" id="ARBA00022989"/>
    </source>
</evidence>
<dbReference type="EC" id="2.7.13.3" evidence="3"/>
<evidence type="ECO:0000259" key="16">
    <source>
        <dbReference type="PROSITE" id="PS50109"/>
    </source>
</evidence>
<evidence type="ECO:0000256" key="8">
    <source>
        <dbReference type="ARBA" id="ARBA00022840"/>
    </source>
</evidence>
<dbReference type="SUPFAM" id="SSF55874">
    <property type="entry name" value="ATPase domain of HSP90 chaperone/DNA topoisomerase II/histidine kinase"/>
    <property type="match status" value="1"/>
</dbReference>
<dbReference type="Gene3D" id="1.20.120.160">
    <property type="entry name" value="HPT domain"/>
    <property type="match status" value="1"/>
</dbReference>
<comment type="catalytic activity">
    <reaction evidence="1">
        <text>ATP + protein L-histidine = ADP + protein N-phospho-L-histidine.</text>
        <dbReference type="EC" id="2.7.13.3"/>
    </reaction>
</comment>
<dbReference type="CDD" id="cd16922">
    <property type="entry name" value="HATPase_EvgS-ArcB-TorS-like"/>
    <property type="match status" value="1"/>
</dbReference>
<evidence type="ECO:0000313" key="22">
    <source>
        <dbReference type="EMBL" id="UXD88085.1"/>
    </source>
</evidence>
<dbReference type="PANTHER" id="PTHR45339:SF1">
    <property type="entry name" value="HYBRID SIGNAL TRANSDUCTION HISTIDINE KINASE J"/>
    <property type="match status" value="1"/>
</dbReference>
<dbReference type="InterPro" id="IPR000700">
    <property type="entry name" value="PAS-assoc_C"/>
</dbReference>
<dbReference type="InterPro" id="IPR036641">
    <property type="entry name" value="HPT_dom_sf"/>
</dbReference>
<dbReference type="RefSeq" id="WP_260996835.1">
    <property type="nucleotide sequence ID" value="NZ_CP054475.1"/>
</dbReference>
<feature type="domain" description="PAS" evidence="18">
    <location>
        <begin position="342"/>
        <end position="397"/>
    </location>
</feature>
<dbReference type="PROSITE" id="PS50113">
    <property type="entry name" value="PAC"/>
    <property type="match status" value="4"/>
</dbReference>
<keyword evidence="5 13" id="KW-0597">Phosphoprotein</keyword>
<dbReference type="SUPFAM" id="SSF47384">
    <property type="entry name" value="Homodimeric domain of signal transducing histidine kinase"/>
    <property type="match status" value="1"/>
</dbReference>
<feature type="domain" description="PAC" evidence="19">
    <location>
        <begin position="834"/>
        <end position="886"/>
    </location>
</feature>
<dbReference type="Pfam" id="PF02518">
    <property type="entry name" value="HATPase_c"/>
    <property type="match status" value="1"/>
</dbReference>
<dbReference type="InterPro" id="IPR001610">
    <property type="entry name" value="PAC"/>
</dbReference>
<dbReference type="PROSITE" id="PS50109">
    <property type="entry name" value="HIS_KIN"/>
    <property type="match status" value="1"/>
</dbReference>
<evidence type="ECO:0000256" key="7">
    <source>
        <dbReference type="ARBA" id="ARBA00022741"/>
    </source>
</evidence>
<dbReference type="InterPro" id="IPR001789">
    <property type="entry name" value="Sig_transdc_resp-reg_receiver"/>
</dbReference>
<proteinExistence type="predicted"/>
<dbReference type="SMART" id="SM00387">
    <property type="entry name" value="HATPase_c"/>
    <property type="match status" value="1"/>
</dbReference>
<dbReference type="SMART" id="SM00073">
    <property type="entry name" value="HPT"/>
    <property type="match status" value="1"/>
</dbReference>
<feature type="domain" description="Response regulatory" evidence="17">
    <location>
        <begin position="1141"/>
        <end position="1264"/>
    </location>
</feature>
<feature type="domain" description="PAC" evidence="19">
    <location>
        <begin position="416"/>
        <end position="468"/>
    </location>
</feature>
<dbReference type="InterPro" id="IPR013655">
    <property type="entry name" value="PAS_fold_3"/>
</dbReference>
<dbReference type="SMART" id="SM00086">
    <property type="entry name" value="PAC"/>
    <property type="match status" value="4"/>
</dbReference>
<dbReference type="Pfam" id="PF03924">
    <property type="entry name" value="CHASE"/>
    <property type="match status" value="1"/>
</dbReference>
<evidence type="ECO:0000259" key="17">
    <source>
        <dbReference type="PROSITE" id="PS50110"/>
    </source>
</evidence>
<evidence type="ECO:0000256" key="15">
    <source>
        <dbReference type="SAM" id="Phobius"/>
    </source>
</evidence>
<dbReference type="InterPro" id="IPR008207">
    <property type="entry name" value="Sig_transdc_His_kin_Hpt_dom"/>
</dbReference>
<dbReference type="SMART" id="SM00091">
    <property type="entry name" value="PAS"/>
    <property type="match status" value="4"/>
</dbReference>
<dbReference type="InterPro" id="IPR036890">
    <property type="entry name" value="HATPase_C_sf"/>
</dbReference>
<feature type="domain" description="Response regulatory" evidence="17">
    <location>
        <begin position="1287"/>
        <end position="1405"/>
    </location>
</feature>
<evidence type="ECO:0000256" key="5">
    <source>
        <dbReference type="ARBA" id="ARBA00022553"/>
    </source>
</evidence>
<keyword evidence="8" id="KW-0067">ATP-binding</keyword>
<feature type="domain" description="PAS" evidence="18">
    <location>
        <begin position="629"/>
        <end position="682"/>
    </location>
</feature>
<dbReference type="PROSITE" id="PS50839">
    <property type="entry name" value="CHASE"/>
    <property type="match status" value="1"/>
</dbReference>
<dbReference type="Pfam" id="PF00072">
    <property type="entry name" value="Response_reg"/>
    <property type="match status" value="2"/>
</dbReference>
<dbReference type="InterPro" id="IPR004358">
    <property type="entry name" value="Sig_transdc_His_kin-like_C"/>
</dbReference>
<keyword evidence="14" id="KW-0175">Coiled coil</keyword>
<dbReference type="InterPro" id="IPR005467">
    <property type="entry name" value="His_kinase_dom"/>
</dbReference>
<protein>
    <recommendedName>
        <fullName evidence="3">histidine kinase</fullName>
        <ecNumber evidence="3">2.7.13.3</ecNumber>
    </recommendedName>
</protein>
<keyword evidence="10" id="KW-0902">Two-component regulatory system</keyword>
<sequence>MIGKYARRQLRVRFVIALVSGLLLSLLLSLHVERLNNEHVQTLLNEKADNLVHQIQERIELYQYGLRGMRGAVLTAGDDLSRELVSRYNATRNVDEEFPGARGFGFIRRVEPDAEASFLQAARADGWPDFTIRQLSVHSGERFVIQYIEPVERNLAAVGLDIASETNRREAAWSALLSGEVYLTGPITLVQATGNPQQSFLILLPVYRGGHTPASREERLARGIGWSYAPLLMEEVLADLHLFDNDLKLELTDTTDETQPVLFFTNATGQSLAAIAPFQQEQRIYGRNWQFRVQAYPAFVKAQHITSPLLVFVLGALISVLASTLFAMWLNSRLRREEFVAQQARLAAIVESSADSIISQDCHGIIRSWNQAAESMFGFTENEALGQSLAGLIVPADLHEQEHEICVAAADGLPLLPKESRRLHADGREIEVSVSYAVIRNAAGKPVGLSESIRDISAQKAAQAQIIELNTNLERQVEERAGEAQRLSQLLQGVLDSASEVSIIATDKEGTVTLFNQGAERMLGYRAEEFVGLQTPAPLHLAEEIEARSVELERQYGGEIRGFRVFVHKPELFGSETREWTYVCKDGEHLQVSLSETVMRDVAGEIVGYLGIAVDITARKASEAALEKSLITTQAILDTAVNPIITIDSFGIIRSFNPAGEQTFGYQAEEVIGQNVSVLMPEPFASRHDLYMQRFREMTGNRVIGINREIQARCKDGTMFPVQISLGAMMLGDERIIVGIMTDISEQRAQHEALAATSAQLSMAAEVAELGVWSWTPESNELQWNDRMFELYQQPSELRDGGLHYKHWRMRIHPDDLARTEESLQAAIEGRGVYDPVFRIVLPDGRERSVQAGAQVERSEDGTLLRVTGINRDITEQLQYETRLREAKEAADAASAAKSAFLANMSHEIRTPMNAVLGMLKLVAQTNLSERQRDYVSKSQSAATSLLSLLNDILDYSKIEAGKLQLDRHPFSIDEVMRNLAVVISGTLTDKPVEVVFDLDLSLPQSLLGDSNRLQQILINLAGNALKFTAEGFVRVSAKLAGQDDGCVRVAFSVNDSGIGISADNQQRIFEGFTQAEVSTSRRYGGTGLGLVICKRLLAMMGSELTLQSTPGQGSEFSFELTLPLVTEADYRASMQQSPLRVLLVEDNPLTAELLQRDGRLLGWQVDLAAGGAAAMKALLHARDQGSPYQVAILDWRLPDDDGVELAHRINTAMASDAPAIVLISAYGRESLNDVLCSDNPPFHDFLSKPVTPLQLAEAITRALGQPQEAQPAEPEAAGGARLAGMTILVVEDNAINREIVFELLSSEGARVDLAEGGLSGVEKATARPEDYDVIIMDMQMPDIDGLEATRRIRADRRCTELPILAMTANVSESDRQACLDAGMNAHVGKPVDLDEVVQVLQTLTGRASGGSGSDLRILSGVTEQLSELEDTDTLLQRFGHNRNLLAEMTERFMADMSALLQTLEQQWQQKLWRDSSATLHTLKGTSATMGAVALAQRSSELEQLFKDMPAEQEQCSQYIVWLDELQTLLQGACAALSTLTGPASAEVRNTHEVWLPQRWRTELAQLEELLKANNLAALDLIERWPRECFPGDAPAFKQLLQDIEQLDFLAAQQRLNNLQELE</sequence>
<dbReference type="InterPro" id="IPR011006">
    <property type="entry name" value="CheY-like_superfamily"/>
</dbReference>
<dbReference type="Gene3D" id="1.10.287.130">
    <property type="match status" value="1"/>
</dbReference>
<feature type="domain" description="CHASE" evidence="20">
    <location>
        <begin position="76"/>
        <end position="240"/>
    </location>
</feature>
<evidence type="ECO:0000259" key="18">
    <source>
        <dbReference type="PROSITE" id="PS50112"/>
    </source>
</evidence>
<keyword evidence="9 15" id="KW-1133">Transmembrane helix</keyword>
<feature type="domain" description="PAC" evidence="19">
    <location>
        <begin position="706"/>
        <end position="756"/>
    </location>
</feature>
<keyword evidence="4" id="KW-1003">Cell membrane</keyword>
<keyword evidence="7" id="KW-0547">Nucleotide-binding</keyword>
<organism evidence="22 23">
    <name type="scientific">Thalassolituus hydrocarboniclasticus</name>
    <dbReference type="NCBI Taxonomy" id="2742796"/>
    <lineage>
        <taxon>Bacteria</taxon>
        <taxon>Pseudomonadati</taxon>
        <taxon>Pseudomonadota</taxon>
        <taxon>Gammaproteobacteria</taxon>
        <taxon>Oceanospirillales</taxon>
        <taxon>Oceanospirillaceae</taxon>
        <taxon>Thalassolituus</taxon>
    </lineage>
</organism>
<accession>A0ABY6ABW9</accession>
<dbReference type="PROSITE" id="PS50110">
    <property type="entry name" value="RESPONSE_REGULATORY"/>
    <property type="match status" value="2"/>
</dbReference>
<feature type="modified residue" description="4-aspartylphosphate" evidence="13">
    <location>
        <position position="1338"/>
    </location>
</feature>
<dbReference type="CDD" id="cd00130">
    <property type="entry name" value="PAS"/>
    <property type="match status" value="4"/>
</dbReference>
<dbReference type="InterPro" id="IPR003661">
    <property type="entry name" value="HisK_dim/P_dom"/>
</dbReference>
<dbReference type="NCBIfam" id="TIGR00229">
    <property type="entry name" value="sensory_box"/>
    <property type="match status" value="4"/>
</dbReference>
<dbReference type="InterPro" id="IPR035965">
    <property type="entry name" value="PAS-like_dom_sf"/>
</dbReference>
<feature type="domain" description="PAS" evidence="18">
    <location>
        <begin position="483"/>
        <end position="532"/>
    </location>
</feature>
<dbReference type="Pfam" id="PF00989">
    <property type="entry name" value="PAS"/>
    <property type="match status" value="2"/>
</dbReference>
<dbReference type="SUPFAM" id="SSF47226">
    <property type="entry name" value="Histidine-containing phosphotransfer domain, HPT domain"/>
    <property type="match status" value="1"/>
</dbReference>
<evidence type="ECO:0000256" key="14">
    <source>
        <dbReference type="SAM" id="Coils"/>
    </source>
</evidence>
<dbReference type="PRINTS" id="PR00344">
    <property type="entry name" value="BCTRLSENSOR"/>
</dbReference>
<keyword evidence="11 15" id="KW-0472">Membrane</keyword>
<evidence type="ECO:0000256" key="6">
    <source>
        <dbReference type="ARBA" id="ARBA00022692"/>
    </source>
</evidence>
<evidence type="ECO:0000256" key="11">
    <source>
        <dbReference type="ARBA" id="ARBA00023136"/>
    </source>
</evidence>
<evidence type="ECO:0000256" key="1">
    <source>
        <dbReference type="ARBA" id="ARBA00000085"/>
    </source>
</evidence>
<gene>
    <name evidence="22" type="ORF">HUF19_11875</name>
</gene>
<dbReference type="Pfam" id="PF13426">
    <property type="entry name" value="PAS_9"/>
    <property type="match status" value="1"/>
</dbReference>
<evidence type="ECO:0000256" key="3">
    <source>
        <dbReference type="ARBA" id="ARBA00012438"/>
    </source>
</evidence>
<dbReference type="Pfam" id="PF00512">
    <property type="entry name" value="HisKA"/>
    <property type="match status" value="1"/>
</dbReference>
<feature type="modified residue" description="Phosphohistidine" evidence="12">
    <location>
        <position position="1481"/>
    </location>
</feature>
<dbReference type="Gene3D" id="3.30.565.10">
    <property type="entry name" value="Histidine kinase-like ATPase, C-terminal domain"/>
    <property type="match status" value="1"/>
</dbReference>
<keyword evidence="6 15" id="KW-0812">Transmembrane</keyword>
<comment type="subcellular location">
    <subcellularLocation>
        <location evidence="2">Cell membrane</location>
        <topology evidence="2">Multi-pass membrane protein</topology>
    </subcellularLocation>
</comment>
<evidence type="ECO:0000256" key="13">
    <source>
        <dbReference type="PROSITE-ProRule" id="PRU00169"/>
    </source>
</evidence>
<dbReference type="Pfam" id="PF01627">
    <property type="entry name" value="Hpt"/>
    <property type="match status" value="1"/>
</dbReference>
<feature type="domain" description="PAC" evidence="19">
    <location>
        <begin position="576"/>
        <end position="628"/>
    </location>
</feature>
<dbReference type="InterPro" id="IPR006189">
    <property type="entry name" value="CHASE_dom"/>
</dbReference>
<feature type="transmembrane region" description="Helical" evidence="15">
    <location>
        <begin position="309"/>
        <end position="330"/>
    </location>
</feature>
<dbReference type="Pfam" id="PF08447">
    <property type="entry name" value="PAS_3"/>
    <property type="match status" value="1"/>
</dbReference>
<evidence type="ECO:0000256" key="4">
    <source>
        <dbReference type="ARBA" id="ARBA00022475"/>
    </source>
</evidence>
<dbReference type="Gene3D" id="3.40.50.2300">
    <property type="match status" value="2"/>
</dbReference>
<dbReference type="CDD" id="cd00088">
    <property type="entry name" value="HPT"/>
    <property type="match status" value="1"/>
</dbReference>
<dbReference type="InterPro" id="IPR036097">
    <property type="entry name" value="HisK_dim/P_sf"/>
</dbReference>
<dbReference type="SUPFAM" id="SSF55785">
    <property type="entry name" value="PYP-like sensor domain (PAS domain)"/>
    <property type="match status" value="4"/>
</dbReference>
<dbReference type="SMART" id="SM01079">
    <property type="entry name" value="CHASE"/>
    <property type="match status" value="1"/>
</dbReference>
<evidence type="ECO:0000256" key="2">
    <source>
        <dbReference type="ARBA" id="ARBA00004651"/>
    </source>
</evidence>
<feature type="coiled-coil region" evidence="14">
    <location>
        <begin position="459"/>
        <end position="490"/>
    </location>
</feature>
<dbReference type="InterPro" id="IPR003594">
    <property type="entry name" value="HATPase_dom"/>
</dbReference>
<dbReference type="PANTHER" id="PTHR45339">
    <property type="entry name" value="HYBRID SIGNAL TRANSDUCTION HISTIDINE KINASE J"/>
    <property type="match status" value="1"/>
</dbReference>